<keyword evidence="2" id="KW-1185">Reference proteome</keyword>
<sequence>QQEEAVCGWKNMPTEGRWGGGGGRARPTPHHGTKAGVNSIQGTATPGLPSLPSLFFPHFYSLPFPRATLSRRPHKKQQTWSQVQRGRTGGPLNDYICSSRSGPVGEGKGFLWRDLSLSPRLHHLQSMPLRAERNAPYTSGVQAGDRVVAGWR</sequence>
<proteinExistence type="predicted"/>
<reference evidence="1" key="1">
    <citation type="submission" date="2022-05" db="EMBL/GenBank/DDBJ databases">
        <title>Chromosome-level genome of Chaenocephalus aceratus.</title>
        <authorList>
            <person name="Park H."/>
        </authorList>
    </citation>
    <scope>NUCLEOTIDE SEQUENCE</scope>
    <source>
        <strain evidence="1">KU_202001</strain>
    </source>
</reference>
<accession>A0ACB9W3L0</accession>
<dbReference type="EMBL" id="CM043803">
    <property type="protein sequence ID" value="KAI4807656.1"/>
    <property type="molecule type" value="Genomic_DNA"/>
</dbReference>
<evidence type="ECO:0000313" key="1">
    <source>
        <dbReference type="EMBL" id="KAI4807656.1"/>
    </source>
</evidence>
<protein>
    <submittedName>
        <fullName evidence="1">Uncharacterized protein</fullName>
    </submittedName>
</protein>
<gene>
    <name evidence="1" type="ORF">KUCAC02_027448</name>
</gene>
<name>A0ACB9W3L0_CHAAC</name>
<evidence type="ECO:0000313" key="2">
    <source>
        <dbReference type="Proteomes" id="UP001057452"/>
    </source>
</evidence>
<feature type="non-terminal residue" evidence="1">
    <location>
        <position position="1"/>
    </location>
</feature>
<feature type="non-terminal residue" evidence="1">
    <location>
        <position position="152"/>
    </location>
</feature>
<comment type="caution">
    <text evidence="1">The sequence shown here is derived from an EMBL/GenBank/DDBJ whole genome shotgun (WGS) entry which is preliminary data.</text>
</comment>
<organism evidence="1 2">
    <name type="scientific">Chaenocephalus aceratus</name>
    <name type="common">Blackfin icefish</name>
    <name type="synonym">Chaenichthys aceratus</name>
    <dbReference type="NCBI Taxonomy" id="36190"/>
    <lineage>
        <taxon>Eukaryota</taxon>
        <taxon>Metazoa</taxon>
        <taxon>Chordata</taxon>
        <taxon>Craniata</taxon>
        <taxon>Vertebrata</taxon>
        <taxon>Euteleostomi</taxon>
        <taxon>Actinopterygii</taxon>
        <taxon>Neopterygii</taxon>
        <taxon>Teleostei</taxon>
        <taxon>Neoteleostei</taxon>
        <taxon>Acanthomorphata</taxon>
        <taxon>Eupercaria</taxon>
        <taxon>Perciformes</taxon>
        <taxon>Notothenioidei</taxon>
        <taxon>Channichthyidae</taxon>
        <taxon>Chaenocephalus</taxon>
    </lineage>
</organism>
<dbReference type="Proteomes" id="UP001057452">
    <property type="component" value="Chromosome 19"/>
</dbReference>